<feature type="transmembrane region" description="Helical" evidence="6">
    <location>
        <begin position="521"/>
        <end position="549"/>
    </location>
</feature>
<dbReference type="AlphaFoldDB" id="A0AAT9FK30"/>
<organism evidence="8">
    <name type="scientific">Oceaniferula spumae</name>
    <dbReference type="NCBI Taxonomy" id="2979115"/>
    <lineage>
        <taxon>Bacteria</taxon>
        <taxon>Pseudomonadati</taxon>
        <taxon>Verrucomicrobiota</taxon>
        <taxon>Verrucomicrobiia</taxon>
        <taxon>Verrucomicrobiales</taxon>
        <taxon>Verrucomicrobiaceae</taxon>
        <taxon>Oceaniferula</taxon>
    </lineage>
</organism>
<dbReference type="PANTHER" id="PTHR30071">
    <property type="entry name" value="HEME EXPORTER PROTEIN C"/>
    <property type="match status" value="1"/>
</dbReference>
<dbReference type="GO" id="GO:0005886">
    <property type="term" value="C:plasma membrane"/>
    <property type="evidence" value="ECO:0007669"/>
    <property type="project" value="TreeGrafter"/>
</dbReference>
<dbReference type="PANTHER" id="PTHR30071:SF1">
    <property type="entry name" value="CYTOCHROME B_B6 PROTEIN-RELATED"/>
    <property type="match status" value="1"/>
</dbReference>
<keyword evidence="4 6" id="KW-1133">Transmembrane helix</keyword>
<feature type="transmembrane region" description="Helical" evidence="6">
    <location>
        <begin position="15"/>
        <end position="34"/>
    </location>
</feature>
<dbReference type="GO" id="GO:0020037">
    <property type="term" value="F:heme binding"/>
    <property type="evidence" value="ECO:0007669"/>
    <property type="project" value="InterPro"/>
</dbReference>
<dbReference type="InterPro" id="IPR002541">
    <property type="entry name" value="Cyt_c_assembly"/>
</dbReference>
<feature type="transmembrane region" description="Helical" evidence="6">
    <location>
        <begin position="455"/>
        <end position="474"/>
    </location>
</feature>
<keyword evidence="2 6" id="KW-0812">Transmembrane</keyword>
<sequence>MQEHEVNHRKRRSKIGRWIAFILVLLFLGGYGLYTMRKNVVSAKSAEIEGYQVWKDKVIDASRDIAVQDGGRIKPFSTWSAFTMLKLHGARSMPIQVKDDEGNWKKKKLMPEEVLLDCLFRPDLAKELPIFRIDNSDVITTLATHDLPEEVRHMSGISDPELEAAVKKIKDSKNRRDRYSFNELEPIAPVLLAKAQQIRKNQPEKAKMSSDDRRTVDLGEKVWLFMQLIYHMDFARADVHIQEGTPVVDKKNMQRMSYWIRSFPMLAEAVRQMDPTGRKLPPHLRELFSDLELRMRRSSEDIKILPPYEEGEKLWSPVGKRIEKVVGGDRDHADDLISDMEMLEDACIALRENGQSEFADKLTIWKNSVHERVGTDVSNKLATEVTYVKVNYFFWALFIFIVAFLLVMFGWLAPGSLAAKIINILAALFAVVALALMIAGIIHRCIIMERSPVGNLYDTIIFIAATGVLVLLLVELMSRRAVALGLAIFMGMGCMFLARRYEIGDAKDHMDPLVAVLKSNFWLSTHVVTVTIGYMGGLAAAGLSVIYLFARVLGIDEGDAKFRRAMTRIAYGMVCFTLFFSLIGTVLGGIWANDSWGRFWGWDPKENGALMIVLWCLIVLHARLAGYLREWGIHIAAVFGANIVAFSWWHVNSLSTGLHSYGFIDGLGVIWGFYGLMTGVCLMGMIASIVTKSIKPSNQASV</sequence>
<feature type="transmembrane region" description="Helical" evidence="6">
    <location>
        <begin position="481"/>
        <end position="501"/>
    </location>
</feature>
<evidence type="ECO:0000256" key="6">
    <source>
        <dbReference type="SAM" id="Phobius"/>
    </source>
</evidence>
<dbReference type="Pfam" id="PF01578">
    <property type="entry name" value="Cytochrom_C_asm"/>
    <property type="match status" value="1"/>
</dbReference>
<feature type="transmembrane region" description="Helical" evidence="6">
    <location>
        <begin position="392"/>
        <end position="412"/>
    </location>
</feature>
<feature type="transmembrane region" description="Helical" evidence="6">
    <location>
        <begin position="569"/>
        <end position="592"/>
    </location>
</feature>
<keyword evidence="3" id="KW-0201">Cytochrome c-type biogenesis</keyword>
<protein>
    <recommendedName>
        <fullName evidence="7">Cytochrome c assembly protein domain-containing protein</fullName>
    </recommendedName>
</protein>
<accession>A0AAT9FK30</accession>
<gene>
    <name evidence="8" type="ORF">NT6N_13690</name>
</gene>
<evidence type="ECO:0000256" key="2">
    <source>
        <dbReference type="ARBA" id="ARBA00022692"/>
    </source>
</evidence>
<evidence type="ECO:0000256" key="5">
    <source>
        <dbReference type="ARBA" id="ARBA00023136"/>
    </source>
</evidence>
<feature type="transmembrane region" description="Helical" evidence="6">
    <location>
        <begin position="669"/>
        <end position="690"/>
    </location>
</feature>
<feature type="transmembrane region" description="Helical" evidence="6">
    <location>
        <begin position="631"/>
        <end position="649"/>
    </location>
</feature>
<evidence type="ECO:0000313" key="8">
    <source>
        <dbReference type="EMBL" id="BDS06329.1"/>
    </source>
</evidence>
<proteinExistence type="predicted"/>
<evidence type="ECO:0000256" key="4">
    <source>
        <dbReference type="ARBA" id="ARBA00022989"/>
    </source>
</evidence>
<dbReference type="EMBL" id="AP026866">
    <property type="protein sequence ID" value="BDS06329.1"/>
    <property type="molecule type" value="Genomic_DNA"/>
</dbReference>
<feature type="transmembrane region" description="Helical" evidence="6">
    <location>
        <begin position="607"/>
        <end position="624"/>
    </location>
</feature>
<evidence type="ECO:0000256" key="3">
    <source>
        <dbReference type="ARBA" id="ARBA00022748"/>
    </source>
</evidence>
<feature type="transmembrane region" description="Helical" evidence="6">
    <location>
        <begin position="424"/>
        <end position="443"/>
    </location>
</feature>
<keyword evidence="5 6" id="KW-0472">Membrane</keyword>
<evidence type="ECO:0000256" key="1">
    <source>
        <dbReference type="ARBA" id="ARBA00004141"/>
    </source>
</evidence>
<dbReference type="InterPro" id="IPR045062">
    <property type="entry name" value="Cyt_c_biogenesis_CcsA/CcmC"/>
</dbReference>
<dbReference type="KEGG" id="osu:NT6N_13690"/>
<dbReference type="GO" id="GO:0017004">
    <property type="term" value="P:cytochrome complex assembly"/>
    <property type="evidence" value="ECO:0007669"/>
    <property type="project" value="UniProtKB-KW"/>
</dbReference>
<feature type="domain" description="Cytochrome c assembly protein" evidence="7">
    <location>
        <begin position="454"/>
        <end position="659"/>
    </location>
</feature>
<comment type="subcellular location">
    <subcellularLocation>
        <location evidence="1">Membrane</location>
        <topology evidence="1">Multi-pass membrane protein</topology>
    </subcellularLocation>
</comment>
<evidence type="ECO:0000259" key="7">
    <source>
        <dbReference type="Pfam" id="PF01578"/>
    </source>
</evidence>
<name>A0AAT9FK30_9BACT</name>
<reference evidence="8" key="1">
    <citation type="submission" date="2024-07" db="EMBL/GenBank/DDBJ databases">
        <title>Complete genome sequence of Verrucomicrobiaceae bacterium NT6N.</title>
        <authorList>
            <person name="Huang C."/>
            <person name="Takami H."/>
            <person name="Hamasaki K."/>
        </authorList>
    </citation>
    <scope>NUCLEOTIDE SEQUENCE</scope>
    <source>
        <strain evidence="8">NT6N</strain>
    </source>
</reference>